<keyword evidence="2" id="KW-0333">Golgi apparatus</keyword>
<gene>
    <name evidence="7" type="ORF">GPM918_LOCUS9579</name>
    <name evidence="8" type="ORF">OVA965_LOCUS10835</name>
    <name evidence="9" type="ORF">SRO942_LOCUS9580</name>
    <name evidence="10" type="ORF">TMI583_LOCUS10831</name>
</gene>
<dbReference type="EMBL" id="CAJOBC010001793">
    <property type="protein sequence ID" value="CAF3699121.1"/>
    <property type="molecule type" value="Genomic_DNA"/>
</dbReference>
<evidence type="ECO:0000256" key="3">
    <source>
        <dbReference type="ARBA" id="ARBA00023054"/>
    </source>
</evidence>
<comment type="caution">
    <text evidence="7">The sequence shown here is derived from an EMBL/GenBank/DDBJ whole genome shotgun (WGS) entry which is preliminary data.</text>
</comment>
<feature type="coiled-coil region" evidence="4">
    <location>
        <begin position="1027"/>
        <end position="1054"/>
    </location>
</feature>
<evidence type="ECO:0000313" key="11">
    <source>
        <dbReference type="Proteomes" id="UP000663829"/>
    </source>
</evidence>
<accession>A0A814AVH2</accession>
<dbReference type="Proteomes" id="UP000682733">
    <property type="component" value="Unassembled WGS sequence"/>
</dbReference>
<feature type="coiled-coil region" evidence="4">
    <location>
        <begin position="1269"/>
        <end position="1320"/>
    </location>
</feature>
<protein>
    <recommendedName>
        <fullName evidence="6">GRIP domain-containing protein</fullName>
    </recommendedName>
</protein>
<reference evidence="7" key="1">
    <citation type="submission" date="2021-02" db="EMBL/GenBank/DDBJ databases">
        <authorList>
            <person name="Nowell W R."/>
        </authorList>
    </citation>
    <scope>NUCLEOTIDE SEQUENCE</scope>
</reference>
<feature type="coiled-coil region" evidence="4">
    <location>
        <begin position="1078"/>
        <end position="1133"/>
    </location>
</feature>
<feature type="region of interest" description="Disordered" evidence="5">
    <location>
        <begin position="1502"/>
        <end position="1525"/>
    </location>
</feature>
<feature type="compositionally biased region" description="Polar residues" evidence="5">
    <location>
        <begin position="1508"/>
        <end position="1518"/>
    </location>
</feature>
<sequence length="1525" mass="179956">MSWLSGNLSRGFQNLSGQLSTMTKDILTEVANEEHSDPMTELKIARNQIQELELKQQAFQDECISLKKRCDELTMQKQAVDIKADMLLAESRRTIEEKDNELRRLRADQQQTFVSNSNNENTWTDLLEEDDQPKISEFIKYERIIKELKDENVHLRNETANLRKTLKSNQFAKDSRRREEDVIAVEQVYAEQIATCREQYEQTIAKLKKRIQELEDWNDQAESVEFRKNLEVQKDVDDVDKELLSQELEQANEKLSWYSDQLKQQQTPQFDLNELQINYDSLKNDHDQLNIKLIQMNDELQRSQIKIRNYEIQLQRIDEYEETITTLQQELDDTRQKYAKKQQRKTQDKQQQTEIDNKEQEDQADLLSEERERCEQLSSDYEGICRLLEETRSELNERNEALEYMNKLSRQNEDYEKKYSDLLQLKNNLQERSTSPFMSDHLDNTEEMILREKQLIENLNSVQDDKNMLELTIESLNEQIKMLKEEAQQPRETILVKHEENDDQLKFELGLREMLERQLIQSNEDIQSLQNENEQQQSSLSDLQELVREKDKQIQNFEQQIQTLNSTIPPPSPTNRARSPSPQTFERLLDFEAQTLANEEKLKQFQLVYDQIVEQLPSEFSDIIFDHHDELSSSLADKFLNLFEKWFTYVQQQMDTMSITHQELENLKQILSEKNDDLEKLQFDLDLREKKLFGLQQQHPLFPPSHDNELDTLTLDHIEDDDELRAEQELRKILEQQQHRQSVPLALRSQSVTSSTYVSSTPGEKQQLIAQNELLTSILSEKDRELIQYQQQEKLNIENLKQIEVLQKQLKQYDLERELKQIELHDIRNIFDEKLRENSSLKKEKLYFIERLTELEREKQEQPLTVLPLQGTSPNAEGTNQNDQNEDMTKEALQAMAKLVCEREQEIQQLKQQTPRIEQHDQQNEYMQLKSEYDQLIEFSKRQHEESLLYYSEYNRFVQLYNDVNTKYSQLQVDYQQVQSLLTQKQEAYLLTQNELTSYQNLLYHEKKNTEDYEQLKKIVQEKNIYIQTLIEQEQRLQLKLNEYETELKLFEQMNFDMKTNESVLYEKIDQLTHQNNLDLLQTECKRLTYERDQAMIEMKKYQLEIEQLRYTLNQYDEREKRYAQENERLRSHLLTIEESYTIEGVQSEEREQTLRTQMLTLDEQVKQQTEIINQLNSTCESSKQTLANELGKLKYEYSKLEAQNTTLNNQLIYQTKCTNNLQTVLEQFQRDRDQYINENLKRYHDALREQTTIATTLTKENSEIRSKLAEYDEALGAAKRLTEQMEKKDQLISALRQEIQNKEILLKQFEQQLKDINISNVTRVEKHLVKNILLSYFHTPPNKRQEVIPLLGALVGFTQDEYQKAVEQTMHGQMSSGANGWLGGWFSGGSEANTARTRTQSATPSYDPNKSFTELLIQYVDQQSGTDSIRAKFNTEDYMSMHSNKTNASNGGGLLSKPPLSATNPFLNSTPHLKQLTPDNNGSLSTNHQQIFSPVIISSSTTTTNSHLPSESSSSTILKDLLKS</sequence>
<dbReference type="Proteomes" id="UP000663829">
    <property type="component" value="Unassembled WGS sequence"/>
</dbReference>
<dbReference type="PROSITE" id="PS50913">
    <property type="entry name" value="GRIP"/>
    <property type="match status" value="1"/>
</dbReference>
<comment type="subcellular location">
    <subcellularLocation>
        <location evidence="1">Golgi apparatus</location>
    </subcellularLocation>
</comment>
<name>A0A814AVH2_9BILA</name>
<evidence type="ECO:0000256" key="4">
    <source>
        <dbReference type="SAM" id="Coils"/>
    </source>
</evidence>
<dbReference type="EMBL" id="CAJNOK010004072">
    <property type="protein sequence ID" value="CAF0925068.1"/>
    <property type="molecule type" value="Genomic_DNA"/>
</dbReference>
<dbReference type="InterPro" id="IPR000237">
    <property type="entry name" value="GRIP_dom"/>
</dbReference>
<evidence type="ECO:0000256" key="1">
    <source>
        <dbReference type="ARBA" id="ARBA00004555"/>
    </source>
</evidence>
<keyword evidence="11" id="KW-1185">Reference proteome</keyword>
<dbReference type="Proteomes" id="UP000677228">
    <property type="component" value="Unassembled WGS sequence"/>
</dbReference>
<feature type="coiled-coil region" evidence="4">
    <location>
        <begin position="1184"/>
        <end position="1239"/>
    </location>
</feature>
<dbReference type="EMBL" id="CAJOBA010004074">
    <property type="protein sequence ID" value="CAF3702182.1"/>
    <property type="molecule type" value="Genomic_DNA"/>
</dbReference>
<evidence type="ECO:0000256" key="2">
    <source>
        <dbReference type="ARBA" id="ARBA00023034"/>
    </source>
</evidence>
<dbReference type="OrthoDB" id="425925at2759"/>
<dbReference type="EMBL" id="CAJNOQ010001793">
    <property type="protein sequence ID" value="CAF0919592.1"/>
    <property type="molecule type" value="Genomic_DNA"/>
</dbReference>
<evidence type="ECO:0000313" key="7">
    <source>
        <dbReference type="EMBL" id="CAF0919592.1"/>
    </source>
</evidence>
<dbReference type="GO" id="GO:0005794">
    <property type="term" value="C:Golgi apparatus"/>
    <property type="evidence" value="ECO:0007669"/>
    <property type="project" value="UniProtKB-SubCell"/>
</dbReference>
<dbReference type="GO" id="GO:0006888">
    <property type="term" value="P:endoplasmic reticulum to Golgi vesicle-mediated transport"/>
    <property type="evidence" value="ECO:0007669"/>
    <property type="project" value="TreeGrafter"/>
</dbReference>
<dbReference type="PANTHER" id="PTHR18921">
    <property type="entry name" value="MYOSIN HEAVY CHAIN - RELATED"/>
    <property type="match status" value="1"/>
</dbReference>
<feature type="coiled-coil region" evidence="4">
    <location>
        <begin position="138"/>
        <end position="165"/>
    </location>
</feature>
<evidence type="ECO:0000259" key="6">
    <source>
        <dbReference type="PROSITE" id="PS50913"/>
    </source>
</evidence>
<evidence type="ECO:0000256" key="5">
    <source>
        <dbReference type="SAM" id="MobiDB-lite"/>
    </source>
</evidence>
<dbReference type="GO" id="GO:0031267">
    <property type="term" value="F:small GTPase binding"/>
    <property type="evidence" value="ECO:0007669"/>
    <property type="project" value="TreeGrafter"/>
</dbReference>
<evidence type="ECO:0000313" key="9">
    <source>
        <dbReference type="EMBL" id="CAF3699121.1"/>
    </source>
</evidence>
<feature type="region of interest" description="Disordered" evidence="5">
    <location>
        <begin position="338"/>
        <end position="367"/>
    </location>
</feature>
<dbReference type="Proteomes" id="UP000681722">
    <property type="component" value="Unassembled WGS sequence"/>
</dbReference>
<organism evidence="7 11">
    <name type="scientific">Didymodactylos carnosus</name>
    <dbReference type="NCBI Taxonomy" id="1234261"/>
    <lineage>
        <taxon>Eukaryota</taxon>
        <taxon>Metazoa</taxon>
        <taxon>Spiralia</taxon>
        <taxon>Gnathifera</taxon>
        <taxon>Rotifera</taxon>
        <taxon>Eurotatoria</taxon>
        <taxon>Bdelloidea</taxon>
        <taxon>Philodinida</taxon>
        <taxon>Philodinidae</taxon>
        <taxon>Didymodactylos</taxon>
    </lineage>
</organism>
<evidence type="ECO:0000313" key="10">
    <source>
        <dbReference type="EMBL" id="CAF3702182.1"/>
    </source>
</evidence>
<feature type="domain" description="GRIP" evidence="6">
    <location>
        <begin position="1320"/>
        <end position="1369"/>
    </location>
</feature>
<dbReference type="PANTHER" id="PTHR18921:SF2">
    <property type="entry name" value="THYROID RECEPTOR-INTERACTING PROTEIN 11"/>
    <property type="match status" value="1"/>
</dbReference>
<proteinExistence type="predicted"/>
<evidence type="ECO:0000313" key="8">
    <source>
        <dbReference type="EMBL" id="CAF0925068.1"/>
    </source>
</evidence>
<keyword evidence="3 4" id="KW-0175">Coiled coil</keyword>
<dbReference type="GO" id="GO:0007030">
    <property type="term" value="P:Golgi organization"/>
    <property type="evidence" value="ECO:0007669"/>
    <property type="project" value="TreeGrafter"/>
</dbReference>
<feature type="coiled-coil region" evidence="4">
    <location>
        <begin position="42"/>
        <end position="108"/>
    </location>
</feature>